<evidence type="ECO:0000256" key="5">
    <source>
        <dbReference type="ARBA" id="ARBA00023002"/>
    </source>
</evidence>
<sequence length="554" mass="63463">MTYLITGIPKDTNEESPIRQDVDDWYLEQTGPSGNRIQLTLFVEALIIMQNRSTTDDLSYFGLAGIHGAPWSGWGGQTSDHQTKDENFCVHNDYTFPTWHRVYMALFEQVVYEAMTEFINDKVPTEWQTECHKEAKTWRLPYWDFARFARGTNEIRLPIIATIPMVTINVFGSPVSTQRKSNPLYKFQTESLMGDLGIRDQGEEGPFHKCRSTTRYGLLDGYNEDVWADGGQNWLRANLALNEHPWNRDPTVWEGFRTLQEAVFQLLKTSGGSWSSFSSTKYKEGSEQKGYTNLEFIHNNIHNWVGGFLFRRPTASSRLKLWGGGHMASVSVAAFDPIFWLHHCNIDRLTAIWQKLNNSSWFDGDSEGVHHSQLTPFHNRNGNLFVSDDVRNWTDLNYDYAITKKDEKDIRDDIATLYALEGSPFQINIFFGQPDGKDFHDLGSRNFVASVFNFSSAIKNSNCGNCIEQKKRGIYSEAQLPATLAVWSHQELEKTNKEPEVFYVVVNSRGESVTLDDEAITVDLYRINEGRGVDSPEDHRYKKAVNGRRATVDY</sequence>
<dbReference type="Proteomes" id="UP000236546">
    <property type="component" value="Unassembled WGS sequence"/>
</dbReference>
<gene>
    <name evidence="14" type="ORF">TGAM01_v203661</name>
    <name evidence="13" type="ORF">TGAMA5MH_05191</name>
</gene>
<evidence type="ECO:0000259" key="11">
    <source>
        <dbReference type="PROSITE" id="PS00497"/>
    </source>
</evidence>
<evidence type="ECO:0000256" key="7">
    <source>
        <dbReference type="ARBA" id="ARBA00023033"/>
    </source>
</evidence>
<dbReference type="EMBL" id="JPDN02000010">
    <property type="protein sequence ID" value="PON27280.1"/>
    <property type="molecule type" value="Genomic_DNA"/>
</dbReference>
<dbReference type="RefSeq" id="XP_018660768.1">
    <property type="nucleotide sequence ID" value="XM_018806050.1"/>
</dbReference>
<reference evidence="13 16" key="2">
    <citation type="submission" date="2017-02" db="EMBL/GenBank/DDBJ databases">
        <title>Genomes of Trichoderma spp. with biocontrol activity.</title>
        <authorList>
            <person name="Gardiner D."/>
            <person name="Kazan K."/>
            <person name="Vos C."/>
            <person name="Harvey P."/>
        </authorList>
    </citation>
    <scope>NUCLEOTIDE SEQUENCE [LARGE SCALE GENOMIC DNA]</scope>
    <source>
        <strain evidence="13 16">A5MH</strain>
    </source>
</reference>
<evidence type="ECO:0000313" key="13">
    <source>
        <dbReference type="EMBL" id="PNP42450.1"/>
    </source>
</evidence>
<dbReference type="GO" id="GO:0004503">
    <property type="term" value="F:tyrosinase activity"/>
    <property type="evidence" value="ECO:0007669"/>
    <property type="project" value="UniProtKB-EC"/>
</dbReference>
<feature type="domain" description="Tyrosinase copper-binding" evidence="11">
    <location>
        <begin position="91"/>
        <end position="108"/>
    </location>
</feature>
<comment type="caution">
    <text evidence="14">The sequence shown here is derived from an EMBL/GenBank/DDBJ whole genome shotgun (WGS) entry which is preliminary data.</text>
</comment>
<evidence type="ECO:0000313" key="16">
    <source>
        <dbReference type="Proteomes" id="UP000236546"/>
    </source>
</evidence>
<dbReference type="InterPro" id="IPR008922">
    <property type="entry name" value="Di-copper_centre_dom_sf"/>
</dbReference>
<dbReference type="GO" id="GO:0046872">
    <property type="term" value="F:metal ion binding"/>
    <property type="evidence" value="ECO:0007669"/>
    <property type="project" value="UniProtKB-KW"/>
</dbReference>
<dbReference type="Gene3D" id="1.10.1280.10">
    <property type="entry name" value="Di-copper center containing domain from catechol oxidase"/>
    <property type="match status" value="1"/>
</dbReference>
<keyword evidence="6" id="KW-0186">Copper</keyword>
<proteinExistence type="inferred from homology"/>
<dbReference type="Proteomes" id="UP000054821">
    <property type="component" value="Unassembled WGS sequence"/>
</dbReference>
<dbReference type="PROSITE" id="PS00497">
    <property type="entry name" value="TYROSINASE_1"/>
    <property type="match status" value="1"/>
</dbReference>
<keyword evidence="15" id="KW-1185">Reference proteome</keyword>
<dbReference type="GeneID" id="29986133"/>
<keyword evidence="4" id="KW-0479">Metal-binding</keyword>
<dbReference type="Gene3D" id="2.60.310.20">
    <property type="match status" value="1"/>
</dbReference>
<dbReference type="InterPro" id="IPR050316">
    <property type="entry name" value="Tyrosinase/Hemocyanin"/>
</dbReference>
<evidence type="ECO:0000256" key="10">
    <source>
        <dbReference type="ARBA" id="ARBA00048881"/>
    </source>
</evidence>
<evidence type="ECO:0000256" key="2">
    <source>
        <dbReference type="ARBA" id="ARBA00009928"/>
    </source>
</evidence>
<dbReference type="PANTHER" id="PTHR11474">
    <property type="entry name" value="TYROSINASE FAMILY MEMBER"/>
    <property type="match status" value="1"/>
</dbReference>
<protein>
    <recommendedName>
        <fullName evidence="3">tyrosinase</fullName>
        <ecNumber evidence="3">1.14.18.1</ecNumber>
    </recommendedName>
</protein>
<organism evidence="14 15">
    <name type="scientific">Trichoderma gamsii</name>
    <dbReference type="NCBI Taxonomy" id="398673"/>
    <lineage>
        <taxon>Eukaryota</taxon>
        <taxon>Fungi</taxon>
        <taxon>Dikarya</taxon>
        <taxon>Ascomycota</taxon>
        <taxon>Pezizomycotina</taxon>
        <taxon>Sordariomycetes</taxon>
        <taxon>Hypocreomycetidae</taxon>
        <taxon>Hypocreales</taxon>
        <taxon>Hypocreaceae</taxon>
        <taxon>Trichoderma</taxon>
    </lineage>
</organism>
<evidence type="ECO:0000259" key="12">
    <source>
        <dbReference type="PROSITE" id="PS00498"/>
    </source>
</evidence>
<dbReference type="Pfam" id="PF00264">
    <property type="entry name" value="Tyrosinase"/>
    <property type="match status" value="1"/>
</dbReference>
<comment type="catalytic activity">
    <reaction evidence="10">
        <text>L-tyrosine + O2 = L-dopaquinone + H2O</text>
        <dbReference type="Rhea" id="RHEA:18117"/>
        <dbReference type="ChEBI" id="CHEBI:15377"/>
        <dbReference type="ChEBI" id="CHEBI:15379"/>
        <dbReference type="ChEBI" id="CHEBI:57924"/>
        <dbReference type="ChEBI" id="CHEBI:58315"/>
        <dbReference type="EC" id="1.14.18.1"/>
    </reaction>
</comment>
<dbReference type="PROSITE" id="PS00498">
    <property type="entry name" value="TYROSINASE_2"/>
    <property type="match status" value="1"/>
</dbReference>
<evidence type="ECO:0000256" key="9">
    <source>
        <dbReference type="ARBA" id="ARBA00048233"/>
    </source>
</evidence>
<dbReference type="SUPFAM" id="SSF48056">
    <property type="entry name" value="Di-copper centre-containing domain"/>
    <property type="match status" value="1"/>
</dbReference>
<dbReference type="EMBL" id="MTYH01000050">
    <property type="protein sequence ID" value="PNP42450.1"/>
    <property type="molecule type" value="Genomic_DNA"/>
</dbReference>
<reference evidence="14 15" key="1">
    <citation type="journal article" date="2016" name="Genome Announc.">
        <title>Draft Whole-Genome Sequence of Trichoderma gamsii T6085, a Promising Biocontrol Agent of Fusarium Head Blight on Wheat.</title>
        <authorList>
            <person name="Baroncelli R."/>
            <person name="Zapparata A."/>
            <person name="Piaggeschi G."/>
            <person name="Sarrocco S."/>
            <person name="Vannacci G."/>
        </authorList>
    </citation>
    <scope>NUCLEOTIDE SEQUENCE [LARGE SCALE GENOMIC DNA]</scope>
    <source>
        <strain evidence="14 15">T6085</strain>
    </source>
</reference>
<name>A0A0W7VMU8_9HYPO</name>
<comment type="catalytic activity">
    <reaction evidence="9">
        <text>2 L-dopa + O2 = 2 L-dopaquinone + 2 H2O</text>
        <dbReference type="Rhea" id="RHEA:34287"/>
        <dbReference type="ChEBI" id="CHEBI:15377"/>
        <dbReference type="ChEBI" id="CHEBI:15379"/>
        <dbReference type="ChEBI" id="CHEBI:57504"/>
        <dbReference type="ChEBI" id="CHEBI:57924"/>
        <dbReference type="EC" id="1.14.18.1"/>
    </reaction>
</comment>
<dbReference type="EC" id="1.14.18.1" evidence="3"/>
<dbReference type="PANTHER" id="PTHR11474:SF76">
    <property type="entry name" value="SHKT DOMAIN-CONTAINING PROTEIN"/>
    <property type="match status" value="1"/>
</dbReference>
<dbReference type="Pfam" id="PF18132">
    <property type="entry name" value="Tyrosinase_C"/>
    <property type="match status" value="1"/>
</dbReference>
<comment type="cofactor">
    <cofactor evidence="1">
        <name>Cu(2+)</name>
        <dbReference type="ChEBI" id="CHEBI:29036"/>
    </cofactor>
</comment>
<evidence type="ECO:0000256" key="6">
    <source>
        <dbReference type="ARBA" id="ARBA00023008"/>
    </source>
</evidence>
<keyword evidence="7" id="KW-0503">Monooxygenase</keyword>
<evidence type="ECO:0000256" key="4">
    <source>
        <dbReference type="ARBA" id="ARBA00022723"/>
    </source>
</evidence>
<keyword evidence="8" id="KW-0470">Melanin biosynthesis</keyword>
<dbReference type="AlphaFoldDB" id="A0A0W7VMU8"/>
<dbReference type="OrthoDB" id="1658288at2759"/>
<keyword evidence="5" id="KW-0560">Oxidoreductase</keyword>
<feature type="domain" description="Tyrosinase copper-binding" evidence="12">
    <location>
        <begin position="336"/>
        <end position="347"/>
    </location>
</feature>
<evidence type="ECO:0000256" key="3">
    <source>
        <dbReference type="ARBA" id="ARBA00011906"/>
    </source>
</evidence>
<accession>A0A0W7VMU8</accession>
<evidence type="ECO:0000256" key="8">
    <source>
        <dbReference type="ARBA" id="ARBA00023101"/>
    </source>
</evidence>
<dbReference type="GO" id="GO:0042438">
    <property type="term" value="P:melanin biosynthetic process"/>
    <property type="evidence" value="ECO:0007669"/>
    <property type="project" value="UniProtKB-KW"/>
</dbReference>
<evidence type="ECO:0000256" key="1">
    <source>
        <dbReference type="ARBA" id="ARBA00001973"/>
    </source>
</evidence>
<reference evidence="14" key="3">
    <citation type="submission" date="2017-08" db="EMBL/GenBank/DDBJ databases">
        <title>Trichoderma gamsii strain T6085, whole genome shotgun sequencing project.</title>
        <authorList>
            <person name="Baroncelli R."/>
        </authorList>
    </citation>
    <scope>NUCLEOTIDE SEQUENCE</scope>
    <source>
        <strain evidence="14">T6085</strain>
    </source>
</reference>
<dbReference type="PRINTS" id="PR00092">
    <property type="entry name" value="TYROSINASE"/>
</dbReference>
<comment type="similarity">
    <text evidence="2">Belongs to the tyrosinase family.</text>
</comment>
<dbReference type="STRING" id="398673.A0A0W7VMU8"/>
<dbReference type="InterPro" id="IPR041640">
    <property type="entry name" value="Tyrosinase_C"/>
</dbReference>
<evidence type="ECO:0000313" key="15">
    <source>
        <dbReference type="Proteomes" id="UP000054821"/>
    </source>
</evidence>
<evidence type="ECO:0000313" key="14">
    <source>
        <dbReference type="EMBL" id="PON27280.1"/>
    </source>
</evidence>
<dbReference type="InterPro" id="IPR002227">
    <property type="entry name" value="Tyrosinase_Cu-bd"/>
</dbReference>